<accession>A0A5C4N4E7</accession>
<dbReference type="EMBL" id="VDFR01000004">
    <property type="protein sequence ID" value="TNC52150.1"/>
    <property type="molecule type" value="Genomic_DNA"/>
</dbReference>
<dbReference type="OrthoDB" id="3253635at2"/>
<keyword evidence="1" id="KW-1133">Transmembrane helix</keyword>
<feature type="transmembrane region" description="Helical" evidence="1">
    <location>
        <begin position="149"/>
        <end position="170"/>
    </location>
</feature>
<protein>
    <submittedName>
        <fullName evidence="2">DoxX family membrane protein</fullName>
    </submittedName>
</protein>
<evidence type="ECO:0000313" key="2">
    <source>
        <dbReference type="EMBL" id="TNC51738.1"/>
    </source>
</evidence>
<reference evidence="2 4" key="1">
    <citation type="submission" date="2019-05" db="EMBL/GenBank/DDBJ databases">
        <title>Mumia sp. nov., isolated from the intestinal contents of plateau pika (Ochotona curzoniae) in the Qinghai-Tibet plateau of China.</title>
        <authorList>
            <person name="Tian Z."/>
        </authorList>
    </citation>
    <scope>NUCLEOTIDE SEQUENCE [LARGE SCALE GENOMIC DNA]</scope>
    <source>
        <strain evidence="4">527</strain>
        <strain evidence="2">Z527</strain>
    </source>
</reference>
<dbReference type="Proteomes" id="UP000306740">
    <property type="component" value="Unassembled WGS sequence"/>
</dbReference>
<dbReference type="RefSeq" id="WP_139085695.1">
    <property type="nucleotide sequence ID" value="NZ_VDFR01000004.1"/>
</dbReference>
<evidence type="ECO:0000256" key="1">
    <source>
        <dbReference type="SAM" id="Phobius"/>
    </source>
</evidence>
<feature type="transmembrane region" description="Helical" evidence="1">
    <location>
        <begin position="88"/>
        <end position="110"/>
    </location>
</feature>
<proteinExistence type="predicted"/>
<keyword evidence="1" id="KW-0812">Transmembrane</keyword>
<organism evidence="2 4">
    <name type="scientific">Mumia zhuanghuii</name>
    <dbReference type="NCBI Taxonomy" id="2585211"/>
    <lineage>
        <taxon>Bacteria</taxon>
        <taxon>Bacillati</taxon>
        <taxon>Actinomycetota</taxon>
        <taxon>Actinomycetes</taxon>
        <taxon>Propionibacteriales</taxon>
        <taxon>Nocardioidaceae</taxon>
        <taxon>Mumia</taxon>
    </lineage>
</organism>
<feature type="transmembrane region" description="Helical" evidence="1">
    <location>
        <begin position="117"/>
        <end position="137"/>
    </location>
</feature>
<evidence type="ECO:0000313" key="4">
    <source>
        <dbReference type="Proteomes" id="UP000306740"/>
    </source>
</evidence>
<sequence>MSATTGAGPAGRTKIFEARDEAHAVTSTAVARALAAMRIGFGLTFLWAFVDKLFGLGYATPSEGAWVNGGSPTDGYLSNTPAGPFEGFYHALAGQWWVDILFMAGLLAVGVTLTLGIVIRLGAAVGVLLYVMMWTVALPPANNPVLDEHLLGALGVLVVGLALAGDTWGLGRWWGSLELVQKYPALR</sequence>
<feature type="transmembrane region" description="Helical" evidence="1">
    <location>
        <begin position="29"/>
        <end position="50"/>
    </location>
</feature>
<gene>
    <name evidence="3" type="ORF">FHE65_00810</name>
    <name evidence="2" type="ORF">FHE65_01120</name>
</gene>
<name>A0A5C4N4E7_9ACTN</name>
<evidence type="ECO:0000313" key="3">
    <source>
        <dbReference type="EMBL" id="TNC52150.1"/>
    </source>
</evidence>
<keyword evidence="1" id="KW-0472">Membrane</keyword>
<dbReference type="EMBL" id="VDFR01000005">
    <property type="protein sequence ID" value="TNC51738.1"/>
    <property type="molecule type" value="Genomic_DNA"/>
</dbReference>
<dbReference type="AlphaFoldDB" id="A0A5C4N4E7"/>
<comment type="caution">
    <text evidence="2">The sequence shown here is derived from an EMBL/GenBank/DDBJ whole genome shotgun (WGS) entry which is preliminary data.</text>
</comment>